<keyword evidence="2" id="KW-0472">Membrane</keyword>
<keyword evidence="4" id="KW-1185">Reference proteome</keyword>
<feature type="transmembrane region" description="Helical" evidence="2">
    <location>
        <begin position="20"/>
        <end position="47"/>
    </location>
</feature>
<evidence type="ECO:0000313" key="4">
    <source>
        <dbReference type="Proteomes" id="UP000265618"/>
    </source>
</evidence>
<dbReference type="EMBL" id="BDIP01001529">
    <property type="protein sequence ID" value="GIQ84586.1"/>
    <property type="molecule type" value="Genomic_DNA"/>
</dbReference>
<gene>
    <name evidence="3" type="ORF">KIPB_006108</name>
</gene>
<organism evidence="3 4">
    <name type="scientific">Kipferlia bialata</name>
    <dbReference type="NCBI Taxonomy" id="797122"/>
    <lineage>
        <taxon>Eukaryota</taxon>
        <taxon>Metamonada</taxon>
        <taxon>Carpediemonas-like organisms</taxon>
        <taxon>Kipferlia</taxon>
    </lineage>
</organism>
<protein>
    <submittedName>
        <fullName evidence="3">Uncharacterized protein</fullName>
    </submittedName>
</protein>
<reference evidence="3 4" key="1">
    <citation type="journal article" date="2018" name="PLoS ONE">
        <title>The draft genome of Kipferlia bialata reveals reductive genome evolution in fornicate parasites.</title>
        <authorList>
            <person name="Tanifuji G."/>
            <person name="Takabayashi S."/>
            <person name="Kume K."/>
            <person name="Takagi M."/>
            <person name="Nakayama T."/>
            <person name="Kamikawa R."/>
            <person name="Inagaki Y."/>
            <person name="Hashimoto T."/>
        </authorList>
    </citation>
    <scope>NUCLEOTIDE SEQUENCE [LARGE SCALE GENOMIC DNA]</scope>
    <source>
        <strain evidence="3">NY0173</strain>
    </source>
</reference>
<evidence type="ECO:0000313" key="3">
    <source>
        <dbReference type="EMBL" id="GIQ84586.1"/>
    </source>
</evidence>
<accession>A0A9K3CWR3</accession>
<feature type="compositionally biased region" description="Acidic residues" evidence="1">
    <location>
        <begin position="113"/>
        <end position="123"/>
    </location>
</feature>
<keyword evidence="2" id="KW-1133">Transmembrane helix</keyword>
<feature type="region of interest" description="Disordered" evidence="1">
    <location>
        <begin position="56"/>
        <end position="123"/>
    </location>
</feature>
<evidence type="ECO:0000256" key="1">
    <source>
        <dbReference type="SAM" id="MobiDB-lite"/>
    </source>
</evidence>
<name>A0A9K3CWR3_9EUKA</name>
<dbReference type="AlphaFoldDB" id="A0A9K3CWR3"/>
<dbReference type="Proteomes" id="UP000265618">
    <property type="component" value="Unassembled WGS sequence"/>
</dbReference>
<keyword evidence="2" id="KW-0812">Transmembrane</keyword>
<feature type="transmembrane region" description="Helical" evidence="2">
    <location>
        <begin position="156"/>
        <end position="174"/>
    </location>
</feature>
<comment type="caution">
    <text evidence="3">The sequence shown here is derived from an EMBL/GenBank/DDBJ whole genome shotgun (WGS) entry which is preliminary data.</text>
</comment>
<evidence type="ECO:0000256" key="2">
    <source>
        <dbReference type="SAM" id="Phobius"/>
    </source>
</evidence>
<proteinExistence type="predicted"/>
<sequence length="190" mass="21070">MGTAYTIPEKTVTNEWVHLYLLYIFVGTYTLILMYHWLGAAILRLVWHTYKIGKGTDRERDSQRAPSANSPPVALQDRKADGTESQRLVARTVSGGPGDVLTHTYPTYTDADPVPEPDDTEPLDGVESDTICTVVETVIPTDTVDDSVVSRKRGRALYMIVAGLIAQNALPILLADYSLLWYLKAPESCR</sequence>